<keyword evidence="4" id="KW-0378">Hydrolase</keyword>
<comment type="caution">
    <text evidence="4">The sequence shown here is derived from an EMBL/GenBank/DDBJ whole genome shotgun (WGS) entry which is preliminary data.</text>
</comment>
<dbReference type="Gene3D" id="3.20.20.80">
    <property type="entry name" value="Glycosidases"/>
    <property type="match status" value="1"/>
</dbReference>
<evidence type="ECO:0000313" key="5">
    <source>
        <dbReference type="Proteomes" id="UP000256485"/>
    </source>
</evidence>
<feature type="chain" id="PRO_5017627568" evidence="1">
    <location>
        <begin position="40"/>
        <end position="1099"/>
    </location>
</feature>
<dbReference type="SUPFAM" id="SSF51445">
    <property type="entry name" value="(Trans)glycosidases"/>
    <property type="match status" value="1"/>
</dbReference>
<keyword evidence="5" id="KW-1185">Reference proteome</keyword>
<accession>A0A3D9VHG2</accession>
<evidence type="ECO:0000256" key="1">
    <source>
        <dbReference type="SAM" id="SignalP"/>
    </source>
</evidence>
<sequence>MTRRLHRRTRTGGLVPALAAALAAALAVTVGAFSPAAHAAQTVDEVVGTFESDQEGWILGLGEEFPGAKGSFERDASDAKVGAWSGLLRGDFSGGGNYVSVSRNLPSLDARALRLWVRTFDATHIRLRMADSTGQWHQQRLVLRSTTEWQQVAVTRFDGGDGYTHWGGANDGVWHGPATGIALLLDRSELSGGQVSGAVRFDEVTMAVTVPDLVLRQVVDGNIVVQPEPVQVRVVTRAEEVTWRVTDFWGERVAEGRLAMTAPEETLTLPLDEVGYYRLTVTAEADDATIATAETSIAVLSPFQRPAGVDSPFGMSVHFLRPNWGYPSFGAVALAAKAGVATTREDASWNAIERTKGEYTFDEFEQLNTALDAHDITWLPIAVYTNPHYDNNATPYSDEGREAFATYTAATIEHFGDETPWVEVYNEFNIPNFGDIGDGPADNRADYYFPLLKRTYEKVKAQDPDVTVVGGATAGVPLDWLEELFQLGGLDYMDALSVHPYVYPAEPEQIGESLAQLDALVRRYNDGEPKPIWITELGWPTHVTSRGVSEATQAAYIVRSHVVAFSKGVERFYWYDFMNDGLDTSYNEHNFGIIRNGADPAGAWTPKPAYVSYAAMTRLLTGATYQREENVVDGVHSHVFAKDGSDIRVVWSDEPTTVSVTTDHPLEVADLMGVTRTYHPHAGRIYLSLDGNPLYVRGDASLAVDDKMTLTLEDDGRVVVGDPVDVVLGIDNTKEPRNPLQGRFEIADTSVPVSARPGQRVAVPVPVSAGDVTGARQLVGRLVVRGRAVARLAVSVDVVHPVSVRATHVLRDGAETLAVTVTSNANRDLALDRLTWTVGGTSGAQPLPSSLPPGASHVVDVPLHLPTGRHSVEVRVSLPEFPDAVHRGTVVLVDHEGLYGIASRSISVDGVLDDLDGVRGVDLAAEGTVVMGDYGGTEDLSGQLWLTWDDEALYLSALITDDAHAQPYTGSDIWSGDSIQIGVAVGMPGETTDFYEYGVALTPEGPRAHRWITVEGEPGPVTDVDVAVTRAEHQTVYELALPWDKLTPFDPDDALLSVSLLVNDNDGNGRKGWIEWGSGIGTGKDPALFKPARLDPTSR</sequence>
<evidence type="ECO:0000259" key="2">
    <source>
        <dbReference type="Pfam" id="PF06452"/>
    </source>
</evidence>
<dbReference type="InterPro" id="IPR010502">
    <property type="entry name" value="Carb-bd_dom_fam9"/>
</dbReference>
<protein>
    <submittedName>
        <fullName evidence="4">Putative glycosyl hydrolase</fullName>
    </submittedName>
</protein>
<feature type="domain" description="Asl1-like glycosyl hydrolase catalytic" evidence="3">
    <location>
        <begin position="427"/>
        <end position="585"/>
    </location>
</feature>
<name>A0A3D9VHG2_THECX</name>
<dbReference type="Gene3D" id="2.60.40.1190">
    <property type="match status" value="1"/>
</dbReference>
<dbReference type="GO" id="GO:0030246">
    <property type="term" value="F:carbohydrate binding"/>
    <property type="evidence" value="ECO:0007669"/>
    <property type="project" value="InterPro"/>
</dbReference>
<keyword evidence="1" id="KW-0732">Signal</keyword>
<evidence type="ECO:0000259" key="3">
    <source>
        <dbReference type="Pfam" id="PF11790"/>
    </source>
</evidence>
<dbReference type="PANTHER" id="PTHR12631:SF10">
    <property type="entry name" value="BETA-XYLOSIDASE-LIKE PROTEIN-RELATED"/>
    <property type="match status" value="1"/>
</dbReference>
<proteinExistence type="predicted"/>
<dbReference type="Pfam" id="PF11790">
    <property type="entry name" value="Glyco_hydro_cc"/>
    <property type="match status" value="1"/>
</dbReference>
<dbReference type="PANTHER" id="PTHR12631">
    <property type="entry name" value="ALPHA-L-IDURONIDASE"/>
    <property type="match status" value="1"/>
</dbReference>
<organism evidence="4 5">
    <name type="scientific">Thermasporomyces composti</name>
    <dbReference type="NCBI Taxonomy" id="696763"/>
    <lineage>
        <taxon>Bacteria</taxon>
        <taxon>Bacillati</taxon>
        <taxon>Actinomycetota</taxon>
        <taxon>Actinomycetes</taxon>
        <taxon>Propionibacteriales</taxon>
        <taxon>Nocardioidaceae</taxon>
        <taxon>Thermasporomyces</taxon>
    </lineage>
</organism>
<dbReference type="InterPro" id="IPR051923">
    <property type="entry name" value="Glycosyl_Hydrolase_39"/>
</dbReference>
<dbReference type="InterPro" id="IPR017853">
    <property type="entry name" value="GH"/>
</dbReference>
<dbReference type="Pfam" id="PF06452">
    <property type="entry name" value="CBM9_1"/>
    <property type="match status" value="1"/>
</dbReference>
<feature type="domain" description="Carbohydrate-binding" evidence="2">
    <location>
        <begin position="929"/>
        <end position="1089"/>
    </location>
</feature>
<dbReference type="Proteomes" id="UP000256485">
    <property type="component" value="Unassembled WGS sequence"/>
</dbReference>
<dbReference type="CDD" id="cd09621">
    <property type="entry name" value="CBM9_like_5"/>
    <property type="match status" value="1"/>
</dbReference>
<reference evidence="4 5" key="1">
    <citation type="submission" date="2018-08" db="EMBL/GenBank/DDBJ databases">
        <title>Sequencing the genomes of 1000 actinobacteria strains.</title>
        <authorList>
            <person name="Klenk H.-P."/>
        </authorList>
    </citation>
    <scope>NUCLEOTIDE SEQUENCE [LARGE SCALE GENOMIC DNA]</scope>
    <source>
        <strain evidence="4 5">DSM 22891</strain>
    </source>
</reference>
<dbReference type="EMBL" id="QTUC01000001">
    <property type="protein sequence ID" value="REF36741.1"/>
    <property type="molecule type" value="Genomic_DNA"/>
</dbReference>
<dbReference type="GO" id="GO:0016052">
    <property type="term" value="P:carbohydrate catabolic process"/>
    <property type="evidence" value="ECO:0007669"/>
    <property type="project" value="InterPro"/>
</dbReference>
<feature type="signal peptide" evidence="1">
    <location>
        <begin position="1"/>
        <end position="39"/>
    </location>
</feature>
<gene>
    <name evidence="4" type="ORF">DFJ64_2169</name>
</gene>
<dbReference type="SUPFAM" id="SSF49344">
    <property type="entry name" value="CBD9-like"/>
    <property type="match status" value="1"/>
</dbReference>
<evidence type="ECO:0000313" key="4">
    <source>
        <dbReference type="EMBL" id="REF36741.1"/>
    </source>
</evidence>
<dbReference type="RefSeq" id="WP_245941059.1">
    <property type="nucleotide sequence ID" value="NZ_QTUC01000001.1"/>
</dbReference>
<dbReference type="GO" id="GO:0004553">
    <property type="term" value="F:hydrolase activity, hydrolyzing O-glycosyl compounds"/>
    <property type="evidence" value="ECO:0007669"/>
    <property type="project" value="InterPro"/>
</dbReference>
<dbReference type="InterPro" id="IPR024655">
    <property type="entry name" value="Asl1_glyco_hydro_catalytic"/>
</dbReference>
<dbReference type="AlphaFoldDB" id="A0A3D9VHG2"/>